<organism evidence="1 2">
    <name type="scientific">Comamonas testosteroni (strain DSM 14576 / KF-1)</name>
    <name type="common">Pseudomonas testosteroni</name>
    <dbReference type="NCBI Taxonomy" id="399795"/>
    <lineage>
        <taxon>Bacteria</taxon>
        <taxon>Pseudomonadati</taxon>
        <taxon>Pseudomonadota</taxon>
        <taxon>Betaproteobacteria</taxon>
        <taxon>Burkholderiales</taxon>
        <taxon>Comamonadaceae</taxon>
        <taxon>Comamonas</taxon>
    </lineage>
</organism>
<proteinExistence type="predicted"/>
<reference evidence="1 2" key="1">
    <citation type="journal article" date="2004" name="Appl. Environ. Microbiol.">
        <title>Mineralization of individual congeners of linear alkylbenzenesulfonate by defined pairs of heterotrophic bacteria.</title>
        <authorList>
            <person name="Schleheck D."/>
            <person name="Knepper T.P."/>
            <person name="Fischer K."/>
            <person name="Cook A.M."/>
        </authorList>
    </citation>
    <scope>NUCLEOTIDE SEQUENCE [LARGE SCALE GENOMIC DNA]</scope>
    <source>
        <strain evidence="2">DSM 14576 / KF-1</strain>
    </source>
</reference>
<dbReference type="Proteomes" id="UP000003039">
    <property type="component" value="Unassembled WGS sequence"/>
</dbReference>
<protein>
    <submittedName>
        <fullName evidence="1">Uncharacterized protein</fullName>
    </submittedName>
</protein>
<sequence length="233" mass="26267">MTHNISIKNYSHPDEYRPSEFIIDGVLHAIKAAEVHGLRVRVTHAQSLTDGATNNHGTFYKRTDVQLSASTLNRIERILYVCAAKLAFCMLYSQLRNGASANTAAVPRHITDRAIRMNFNHLDIATANSVAMRIYTAIAIERFRVKDEALAIFGEDLLYVKINPASVNIKEVRFELTDVLVKRLEEESGLLEKVMQLRNFPERNCIISKMKALEPAIQAKRQACNTLKDILGT</sequence>
<accession>B7WQR1</accession>
<evidence type="ECO:0000313" key="1">
    <source>
        <dbReference type="EMBL" id="EED67056.1"/>
    </source>
</evidence>
<evidence type="ECO:0000313" key="2">
    <source>
        <dbReference type="Proteomes" id="UP000003039"/>
    </source>
</evidence>
<dbReference type="EMBL" id="AAUJ02000001">
    <property type="protein sequence ID" value="EED67056.1"/>
    <property type="molecule type" value="Genomic_DNA"/>
</dbReference>
<gene>
    <name evidence="1" type="ORF">CtesDRAFT_PD2002</name>
</gene>
<dbReference type="AlphaFoldDB" id="B7WQR1"/>
<dbReference type="RefSeq" id="WP_003054366.1">
    <property type="nucleotide sequence ID" value="NZ_AAUJ02000001.1"/>
</dbReference>
<name>B7WQR1_COMTK</name>
<comment type="caution">
    <text evidence="1">The sequence shown here is derived from an EMBL/GenBank/DDBJ whole genome shotgun (WGS) entry which is preliminary data.</text>
</comment>